<feature type="transmembrane region" description="Helical" evidence="6">
    <location>
        <begin position="354"/>
        <end position="379"/>
    </location>
</feature>
<keyword evidence="3 6" id="KW-0812">Transmembrane</keyword>
<dbReference type="Pfam" id="PF03169">
    <property type="entry name" value="OPT"/>
    <property type="match status" value="1"/>
</dbReference>
<evidence type="ECO:0000256" key="2">
    <source>
        <dbReference type="ARBA" id="ARBA00022448"/>
    </source>
</evidence>
<evidence type="ECO:0000256" key="4">
    <source>
        <dbReference type="ARBA" id="ARBA00022989"/>
    </source>
</evidence>
<dbReference type="InterPro" id="IPR004814">
    <property type="entry name" value="Oligopep_transpt"/>
</dbReference>
<dbReference type="GO" id="GO:0035673">
    <property type="term" value="F:oligopeptide transmembrane transporter activity"/>
    <property type="evidence" value="ECO:0007669"/>
    <property type="project" value="InterPro"/>
</dbReference>
<keyword evidence="2" id="KW-0813">Transport</keyword>
<feature type="transmembrane region" description="Helical" evidence="6">
    <location>
        <begin position="419"/>
        <end position="441"/>
    </location>
</feature>
<evidence type="ECO:0000313" key="7">
    <source>
        <dbReference type="EMBL" id="SCM81057.1"/>
    </source>
</evidence>
<dbReference type="PANTHER" id="PTHR31645:SF0">
    <property type="entry name" value="OLIGOPEPTIDE TRANSPORTER YGL114W-RELATED"/>
    <property type="match status" value="1"/>
</dbReference>
<comment type="subcellular location">
    <subcellularLocation>
        <location evidence="1">Membrane</location>
        <topology evidence="1">Multi-pass membrane protein</topology>
    </subcellularLocation>
</comment>
<reference evidence="7" key="1">
    <citation type="submission" date="2016-08" db="EMBL/GenBank/DDBJ databases">
        <authorList>
            <person name="Seilhamer J.J."/>
        </authorList>
    </citation>
    <scope>NUCLEOTIDE SEQUENCE</scope>
    <source>
        <strain evidence="7">86</strain>
    </source>
</reference>
<dbReference type="GO" id="GO:0016020">
    <property type="term" value="C:membrane"/>
    <property type="evidence" value="ECO:0007669"/>
    <property type="project" value="UniProtKB-SubCell"/>
</dbReference>
<proteinExistence type="predicted"/>
<feature type="transmembrane region" description="Helical" evidence="6">
    <location>
        <begin position="611"/>
        <end position="636"/>
    </location>
</feature>
<organism evidence="7">
    <name type="scientific">uncultured Sporomusa sp</name>
    <dbReference type="NCBI Taxonomy" id="307249"/>
    <lineage>
        <taxon>Bacteria</taxon>
        <taxon>Bacillati</taxon>
        <taxon>Bacillota</taxon>
        <taxon>Negativicutes</taxon>
        <taxon>Selenomonadales</taxon>
        <taxon>Sporomusaceae</taxon>
        <taxon>Sporomusa</taxon>
        <taxon>environmental samples</taxon>
    </lineage>
</organism>
<feature type="transmembrane region" description="Helical" evidence="6">
    <location>
        <begin position="462"/>
        <end position="483"/>
    </location>
</feature>
<sequence length="684" mass="72140">MQGLKQVDFMSHDVNLPELTFRGMLLGMVITIIFTASNVYLGLKVGLTFSSSIPAAVISMAVLKMFKDSNVLENNMVQTQASAAGTLSAVIFIIPGLLMIGYWQGFAFWQTLMICACGGSLGVLFTIPLRRAMIVNSDLPYPEGLAAAEILKVGSGNAAGTKENGAKDILAGGFVSAIISFCTSGFQIISSEVHYWFSLGKVTSQLPLGFSTALLGAGYLIGIASGMAILAGVILAWVVFVPYLTSVLTPAAGQSASAFAQAVWAQKVRLIGAGTIGIAAIWTLITLVKPILEGMRISLEAMRKSETGKNLHRMDTDMSPKAIGMVLAVIIVGLMGTFYSFIADAQLAASTTWIFVIAGVGVAIGMGFFVAAACGYMAGLIGTSASPISGIGILGIIISSLVVLGIGSTVSLFDTAMGTKFAIALAIFMTSVIVSIAAISNDNLQDLKTGYLVGATPWKQQVALLLGCIIGAFAIAPVLNLLYEAYGFVGAMPRAGMDESQVLSAPQATLMATIATGIFSHNLDWNYILFGVGVGIVVIIVDLLLKKGTAKYCLPPLAVGMGIYLPPTLETPLILGAVMSYFVTRYLRDRARERSPQHVEEDVEFCNRRGVLFASGLIVGESLMGVIIAVIIVFSVTSGGSDSPLALVGKDFARTADWLGLLVFIGMIVMFIRRIINVKFEADK</sequence>
<accession>A0A212LU74</accession>
<feature type="transmembrane region" description="Helical" evidence="6">
    <location>
        <begin position="169"/>
        <end position="190"/>
    </location>
</feature>
<name>A0A212LU74_9FIRM</name>
<dbReference type="InterPro" id="IPR004813">
    <property type="entry name" value="OPT"/>
</dbReference>
<dbReference type="InterPro" id="IPR045035">
    <property type="entry name" value="YSL-like"/>
</dbReference>
<feature type="transmembrane region" description="Helical" evidence="6">
    <location>
        <begin position="228"/>
        <end position="248"/>
    </location>
</feature>
<evidence type="ECO:0000256" key="3">
    <source>
        <dbReference type="ARBA" id="ARBA00022692"/>
    </source>
</evidence>
<feature type="transmembrane region" description="Helical" evidence="6">
    <location>
        <begin position="322"/>
        <end position="342"/>
    </location>
</feature>
<feature type="transmembrane region" description="Helical" evidence="6">
    <location>
        <begin position="391"/>
        <end position="413"/>
    </location>
</feature>
<evidence type="ECO:0000256" key="1">
    <source>
        <dbReference type="ARBA" id="ARBA00004141"/>
    </source>
</evidence>
<dbReference type="EMBL" id="FMJE01000003">
    <property type="protein sequence ID" value="SCM81057.1"/>
    <property type="molecule type" value="Genomic_DNA"/>
</dbReference>
<dbReference type="AlphaFoldDB" id="A0A212LU74"/>
<feature type="transmembrane region" description="Helical" evidence="6">
    <location>
        <begin position="108"/>
        <end position="127"/>
    </location>
</feature>
<feature type="transmembrane region" description="Helical" evidence="6">
    <location>
        <begin position="656"/>
        <end position="676"/>
    </location>
</feature>
<evidence type="ECO:0000256" key="6">
    <source>
        <dbReference type="SAM" id="Phobius"/>
    </source>
</evidence>
<dbReference type="PANTHER" id="PTHR31645">
    <property type="entry name" value="OLIGOPEPTIDE TRANSPORTER YGL114W-RELATED"/>
    <property type="match status" value="1"/>
</dbReference>
<dbReference type="NCBIfam" id="TIGR00733">
    <property type="entry name" value="OPT family oligopeptide transporter"/>
    <property type="match status" value="1"/>
</dbReference>
<dbReference type="NCBIfam" id="TIGR00728">
    <property type="entry name" value="OPT_sfam"/>
    <property type="match status" value="1"/>
</dbReference>
<feature type="transmembrane region" description="Helical" evidence="6">
    <location>
        <begin position="268"/>
        <end position="288"/>
    </location>
</feature>
<keyword evidence="4 6" id="KW-1133">Transmembrane helix</keyword>
<feature type="transmembrane region" description="Helical" evidence="6">
    <location>
        <begin position="527"/>
        <end position="545"/>
    </location>
</feature>
<keyword evidence="5 6" id="KW-0472">Membrane</keyword>
<evidence type="ECO:0000256" key="5">
    <source>
        <dbReference type="ARBA" id="ARBA00023136"/>
    </source>
</evidence>
<gene>
    <name evidence="7" type="ORF">KL86SPO_31236</name>
</gene>
<feature type="transmembrane region" description="Helical" evidence="6">
    <location>
        <begin position="557"/>
        <end position="584"/>
    </location>
</feature>
<feature type="transmembrane region" description="Helical" evidence="6">
    <location>
        <begin position="83"/>
        <end position="102"/>
    </location>
</feature>
<protein>
    <submittedName>
        <fullName evidence="7">Putative oligopeptide transporter HI_0561</fullName>
    </submittedName>
</protein>
<feature type="transmembrane region" description="Helical" evidence="6">
    <location>
        <begin position="21"/>
        <end position="41"/>
    </location>
</feature>